<proteinExistence type="predicted"/>
<evidence type="ECO:0000259" key="1">
    <source>
        <dbReference type="PROSITE" id="PS50011"/>
    </source>
</evidence>
<keyword evidence="2" id="KW-0808">Transferase</keyword>
<comment type="caution">
    <text evidence="2">The sequence shown here is derived from an EMBL/GenBank/DDBJ whole genome shotgun (WGS) entry which is preliminary data.</text>
</comment>
<reference evidence="2 3" key="1">
    <citation type="submission" date="2023-01" db="EMBL/GenBank/DDBJ databases">
        <title>Halorubrum ezzemoulense from Santa Pola, Spain.</title>
        <authorList>
            <person name="Feng Y."/>
            <person name="Louyakis A.S."/>
            <person name="Gogarten J.P."/>
        </authorList>
    </citation>
    <scope>NUCLEOTIDE SEQUENCE [LARGE SCALE GENOMIC DNA]</scope>
    <source>
        <strain evidence="2 3">AMM015</strain>
    </source>
</reference>
<feature type="non-terminal residue" evidence="2">
    <location>
        <position position="1"/>
    </location>
</feature>
<evidence type="ECO:0000313" key="2">
    <source>
        <dbReference type="EMBL" id="MDB2294680.1"/>
    </source>
</evidence>
<sequence length="149" mass="16380">VFDWDANGPPWVAIEYLAGGTLADRIDEMGVAHRLWTAYALADAVAYASGEHGVTHHDLKPQNILFQNMPDGAWDVPKICDWGLARKLIQHDGSISQSTPKYAAPEQFDAILPNTDVGVHTDVYQLGVVCYELLTGKHPAHLRGEVRPP</sequence>
<dbReference type="SMART" id="SM00220">
    <property type="entry name" value="S_TKc"/>
    <property type="match status" value="1"/>
</dbReference>
<dbReference type="EMBL" id="JAQLUK010000318">
    <property type="protein sequence ID" value="MDB2294680.1"/>
    <property type="molecule type" value="Genomic_DNA"/>
</dbReference>
<protein>
    <submittedName>
        <fullName evidence="2">Protein kinase</fullName>
    </submittedName>
</protein>
<gene>
    <name evidence="2" type="ORF">PM085_21045</name>
</gene>
<dbReference type="InterPro" id="IPR000719">
    <property type="entry name" value="Prot_kinase_dom"/>
</dbReference>
<dbReference type="Proteomes" id="UP001210528">
    <property type="component" value="Unassembled WGS sequence"/>
</dbReference>
<feature type="domain" description="Protein kinase" evidence="1">
    <location>
        <begin position="1"/>
        <end position="149"/>
    </location>
</feature>
<dbReference type="InterPro" id="IPR008271">
    <property type="entry name" value="Ser/Thr_kinase_AS"/>
</dbReference>
<keyword evidence="3" id="KW-1185">Reference proteome</keyword>
<dbReference type="SUPFAM" id="SSF56112">
    <property type="entry name" value="Protein kinase-like (PK-like)"/>
    <property type="match status" value="1"/>
</dbReference>
<name>A0ABT4Z936_HALEZ</name>
<dbReference type="RefSeq" id="WP_271971025.1">
    <property type="nucleotide sequence ID" value="NZ_JAQLUK010000318.1"/>
</dbReference>
<dbReference type="GO" id="GO:0016301">
    <property type="term" value="F:kinase activity"/>
    <property type="evidence" value="ECO:0007669"/>
    <property type="project" value="UniProtKB-KW"/>
</dbReference>
<dbReference type="Pfam" id="PF00069">
    <property type="entry name" value="Pkinase"/>
    <property type="match status" value="1"/>
</dbReference>
<dbReference type="PANTHER" id="PTHR24347">
    <property type="entry name" value="SERINE/THREONINE-PROTEIN KINASE"/>
    <property type="match status" value="1"/>
</dbReference>
<dbReference type="InterPro" id="IPR011009">
    <property type="entry name" value="Kinase-like_dom_sf"/>
</dbReference>
<accession>A0ABT4Z936</accession>
<dbReference type="Gene3D" id="1.10.510.10">
    <property type="entry name" value="Transferase(Phosphotransferase) domain 1"/>
    <property type="match status" value="1"/>
</dbReference>
<keyword evidence="2" id="KW-0418">Kinase</keyword>
<evidence type="ECO:0000313" key="3">
    <source>
        <dbReference type="Proteomes" id="UP001210528"/>
    </source>
</evidence>
<feature type="non-terminal residue" evidence="2">
    <location>
        <position position="149"/>
    </location>
</feature>
<dbReference type="PROSITE" id="PS00108">
    <property type="entry name" value="PROTEIN_KINASE_ST"/>
    <property type="match status" value="1"/>
</dbReference>
<dbReference type="PROSITE" id="PS50011">
    <property type="entry name" value="PROTEIN_KINASE_DOM"/>
    <property type="match status" value="1"/>
</dbReference>
<organism evidence="2 3">
    <name type="scientific">Halorubrum ezzemoulense</name>
    <name type="common">Halorubrum chaoviator</name>
    <dbReference type="NCBI Taxonomy" id="337243"/>
    <lineage>
        <taxon>Archaea</taxon>
        <taxon>Methanobacteriati</taxon>
        <taxon>Methanobacteriota</taxon>
        <taxon>Stenosarchaea group</taxon>
        <taxon>Halobacteria</taxon>
        <taxon>Halobacteriales</taxon>
        <taxon>Haloferacaceae</taxon>
        <taxon>Halorubrum</taxon>
    </lineage>
</organism>